<evidence type="ECO:0000313" key="2">
    <source>
        <dbReference type="Proteomes" id="UP000217289"/>
    </source>
</evidence>
<reference evidence="1 2" key="1">
    <citation type="submission" date="2017-06" db="EMBL/GenBank/DDBJ databases">
        <authorList>
            <person name="Kim H.J."/>
            <person name="Triplett B.A."/>
        </authorList>
    </citation>
    <scope>NUCLEOTIDE SEQUENCE [LARGE SCALE GENOMIC DNA]</scope>
    <source>
        <strain evidence="1 2">DSM 14713</strain>
    </source>
</reference>
<dbReference type="KEGG" id="mbd:MEBOL_000172"/>
<keyword evidence="2" id="KW-1185">Reference proteome</keyword>
<name>A0A286NUS3_9BACT</name>
<dbReference type="InterPro" id="IPR011751">
    <property type="entry name" value="Mxa_paralog_2265"/>
</dbReference>
<dbReference type="RefSeq" id="WP_245919338.1">
    <property type="nucleotide sequence ID" value="NZ_CP022163.1"/>
</dbReference>
<evidence type="ECO:0000313" key="1">
    <source>
        <dbReference type="EMBL" id="ATB26738.1"/>
    </source>
</evidence>
<dbReference type="Proteomes" id="UP000217289">
    <property type="component" value="Chromosome"/>
</dbReference>
<sequence length="194" mass="21216">MPSLTNQECVQRMGLAPDSATVRGLIFNAVFKLVKQHHGDAAANDLRSLISKKPLVDFFSYPARDFLQVLFKAAEQLSPQYGSREAAIRACGAAAVGGFFDSGVGRTLTSIIGKGDPKRLFSNAPTAYSTTVSYGRRECTVLGERKLCLRFTGDMQPVEFHQGLLEAALRGVGCQGRVEVRRLGLDEADYLIEW</sequence>
<protein>
    <recommendedName>
        <fullName evidence="3">Myxococcales-restricted protein, TIGR02265 family</fullName>
    </recommendedName>
</protein>
<proteinExistence type="predicted"/>
<accession>A0A286NUS3</accession>
<organism evidence="1 2">
    <name type="scientific">Melittangium boletus DSM 14713</name>
    <dbReference type="NCBI Taxonomy" id="1294270"/>
    <lineage>
        <taxon>Bacteria</taxon>
        <taxon>Pseudomonadati</taxon>
        <taxon>Myxococcota</taxon>
        <taxon>Myxococcia</taxon>
        <taxon>Myxococcales</taxon>
        <taxon>Cystobacterineae</taxon>
        <taxon>Archangiaceae</taxon>
        <taxon>Melittangium</taxon>
    </lineage>
</organism>
<evidence type="ECO:0008006" key="3">
    <source>
        <dbReference type="Google" id="ProtNLM"/>
    </source>
</evidence>
<dbReference type="AlphaFoldDB" id="A0A286NUS3"/>
<dbReference type="NCBIfam" id="TIGR02265">
    <property type="entry name" value="Mxa_TIGR02265"/>
    <property type="match status" value="1"/>
</dbReference>
<dbReference type="EMBL" id="CP022163">
    <property type="protein sequence ID" value="ATB26738.1"/>
    <property type="molecule type" value="Genomic_DNA"/>
</dbReference>
<dbReference type="Pfam" id="PF09536">
    <property type="entry name" value="DUF2378"/>
    <property type="match status" value="1"/>
</dbReference>
<gene>
    <name evidence="1" type="ORF">MEBOL_000172</name>
</gene>